<evidence type="ECO:0000313" key="2">
    <source>
        <dbReference type="EMBL" id="KZZ94950.1"/>
    </source>
</evidence>
<dbReference type="Pfam" id="PF11526">
    <property type="entry name" value="Pfc11_Clp1_ID"/>
    <property type="match status" value="1"/>
</dbReference>
<dbReference type="SMART" id="SM00582">
    <property type="entry name" value="RPR"/>
    <property type="match status" value="1"/>
</dbReference>
<dbReference type="CDD" id="cd16982">
    <property type="entry name" value="CID_Pcf11"/>
    <property type="match status" value="1"/>
</dbReference>
<dbReference type="InterPro" id="IPR054127">
    <property type="entry name" value="Pcf11_C"/>
</dbReference>
<dbReference type="InterPro" id="IPR021605">
    <property type="entry name" value="Pcf11_Clp1-ID"/>
</dbReference>
<dbReference type="GO" id="GO:0005849">
    <property type="term" value="C:mRNA cleavage factor complex"/>
    <property type="evidence" value="ECO:0007669"/>
    <property type="project" value="InterPro"/>
</dbReference>
<organism evidence="2 3">
    <name type="scientific">Moelleriella libera RCEF 2490</name>
    <dbReference type="NCBI Taxonomy" id="1081109"/>
    <lineage>
        <taxon>Eukaryota</taxon>
        <taxon>Fungi</taxon>
        <taxon>Dikarya</taxon>
        <taxon>Ascomycota</taxon>
        <taxon>Pezizomycotina</taxon>
        <taxon>Sordariomycetes</taxon>
        <taxon>Hypocreomycetidae</taxon>
        <taxon>Hypocreales</taxon>
        <taxon>Clavicipitaceae</taxon>
        <taxon>Moelleriella</taxon>
    </lineage>
</organism>
<name>A0A166P821_9HYPO</name>
<dbReference type="FunFam" id="1.25.40.90:FF:000016">
    <property type="entry name" value="mRNA cleavage factor complex component Pcf11"/>
    <property type="match status" value="1"/>
</dbReference>
<sequence>MDQEALEVAKDYRDALEDLSSNTRLEISNLTMIARENTEYALAIAEVLEKHILKAPPSKKLPSLYVLDSIVKNVGTPYTLYFGRNLFKIFMESYAVVGSNVRVKMEEMLRTWKDPVPGSMDTRPVFPPETVRPIENALMRARAAAVPQKDAIHRRALPNITPHVNFPMNTPMMPLRNTHTPPMPVPIPAPAPTPVPIPLSMPMPTPNPAPASAPAPTLAMAPSSSHAFALAPPPISNPAPVPPQLPIPAPTPISQPAFQNPAALLEILRKAGMLPQPPQPDTVVKNVFDETSLKQEFDPATIAALYDDLGQPCTQCGRRFRNDDEGRRKKTAHMDWHFQVRSRTTDSEKKMTSRSWFVDHVDWLHSREVVDSEHIPDPKNAVEQAAKVEETPTYIPVPDRSSGIKPFCPTCQENFEPKFLPNGEWVWLDAILVGKRAYHPSCYTDETKDRAGTSVASREPILGKRKSENIDSRPNVRAWTGAV</sequence>
<dbReference type="GO" id="GO:0006369">
    <property type="term" value="P:termination of RNA polymerase II transcription"/>
    <property type="evidence" value="ECO:0007669"/>
    <property type="project" value="InterPro"/>
</dbReference>
<comment type="caution">
    <text evidence="2">The sequence shown here is derived from an EMBL/GenBank/DDBJ whole genome shotgun (WGS) entry which is preliminary data.</text>
</comment>
<accession>A0A166P821</accession>
<evidence type="ECO:0000259" key="1">
    <source>
        <dbReference type="PROSITE" id="PS51391"/>
    </source>
</evidence>
<dbReference type="PANTHER" id="PTHR15921:SF3">
    <property type="entry name" value="PRE-MRNA CLEAVAGE COMPLEX 2 PROTEIN PCF11"/>
    <property type="match status" value="1"/>
</dbReference>
<keyword evidence="3" id="KW-1185">Reference proteome</keyword>
<dbReference type="InterPro" id="IPR047415">
    <property type="entry name" value="Pcf11_CID"/>
</dbReference>
<evidence type="ECO:0000313" key="3">
    <source>
        <dbReference type="Proteomes" id="UP000078544"/>
    </source>
</evidence>
<dbReference type="GO" id="GO:0003729">
    <property type="term" value="F:mRNA binding"/>
    <property type="evidence" value="ECO:0007669"/>
    <property type="project" value="InterPro"/>
</dbReference>
<dbReference type="EMBL" id="AZGY01000010">
    <property type="protein sequence ID" value="KZZ94950.1"/>
    <property type="molecule type" value="Genomic_DNA"/>
</dbReference>
<dbReference type="PANTHER" id="PTHR15921">
    <property type="entry name" value="PRE-MRNA CLEAVAGE COMPLEX II"/>
    <property type="match status" value="1"/>
</dbReference>
<dbReference type="GO" id="GO:0031124">
    <property type="term" value="P:mRNA 3'-end processing"/>
    <property type="evidence" value="ECO:0007669"/>
    <property type="project" value="InterPro"/>
</dbReference>
<dbReference type="Pfam" id="PF04818">
    <property type="entry name" value="CID"/>
    <property type="match status" value="1"/>
</dbReference>
<dbReference type="Gene3D" id="1.25.40.90">
    <property type="match status" value="1"/>
</dbReference>
<proteinExistence type="predicted"/>
<reference evidence="2 3" key="1">
    <citation type="journal article" date="2016" name="Genome Biol. Evol.">
        <title>Divergent and convergent evolution of fungal pathogenicity.</title>
        <authorList>
            <person name="Shang Y."/>
            <person name="Xiao G."/>
            <person name="Zheng P."/>
            <person name="Cen K."/>
            <person name="Zhan S."/>
            <person name="Wang C."/>
        </authorList>
    </citation>
    <scope>NUCLEOTIDE SEQUENCE [LARGE SCALE GENOMIC DNA]</scope>
    <source>
        <strain evidence="2 3">RCEF 2490</strain>
    </source>
</reference>
<dbReference type="AlphaFoldDB" id="A0A166P821"/>
<dbReference type="OrthoDB" id="343582at2759"/>
<feature type="domain" description="CID" evidence="1">
    <location>
        <begin position="4"/>
        <end position="142"/>
    </location>
</feature>
<dbReference type="GO" id="GO:0005737">
    <property type="term" value="C:cytoplasm"/>
    <property type="evidence" value="ECO:0007669"/>
    <property type="project" value="TreeGrafter"/>
</dbReference>
<dbReference type="GO" id="GO:0000993">
    <property type="term" value="F:RNA polymerase II complex binding"/>
    <property type="evidence" value="ECO:0007669"/>
    <property type="project" value="InterPro"/>
</dbReference>
<dbReference type="Pfam" id="PF21936">
    <property type="entry name" value="Pcf11_C"/>
    <property type="match status" value="1"/>
</dbReference>
<dbReference type="STRING" id="1081109.A0A166P821"/>
<dbReference type="SUPFAM" id="SSF48464">
    <property type="entry name" value="ENTH/VHS domain"/>
    <property type="match status" value="1"/>
</dbReference>
<gene>
    <name evidence="2" type="ORF">AAL_05061</name>
</gene>
<dbReference type="Proteomes" id="UP000078544">
    <property type="component" value="Unassembled WGS sequence"/>
</dbReference>
<dbReference type="InterPro" id="IPR008942">
    <property type="entry name" value="ENTH_VHS"/>
</dbReference>
<protein>
    <submittedName>
        <fullName evidence="2">mRNA cleavage factor complex component Pcf11</fullName>
    </submittedName>
</protein>
<dbReference type="InterPro" id="IPR006569">
    <property type="entry name" value="CID_dom"/>
</dbReference>
<dbReference type="PROSITE" id="PS51391">
    <property type="entry name" value="CID"/>
    <property type="match status" value="1"/>
</dbReference>
<dbReference type="InterPro" id="IPR045154">
    <property type="entry name" value="PCF11-like"/>
</dbReference>